<comment type="caution">
    <text evidence="6">The sequence shown here is derived from an EMBL/GenBank/DDBJ whole genome shotgun (WGS) entry which is preliminary data.</text>
</comment>
<accession>A0ABR9XAQ0</accession>
<keyword evidence="7" id="KW-1185">Reference proteome</keyword>
<sequence length="144" mass="14733">MTGSFCVAAQDSLLAFLPVFGEERGISPVMIGTLLDIRAGGAMVSRAQFGPMVRRFGRAKLFLFAVRIAAVAPLSPAVDMPVAMVASAFAAIGFGSGISLTSSVALTMSIAPVAVRGTASGGTLLVALIGRPEQFSGRRTQSEG</sequence>
<name>A0ABR9XAQ0_9RHOB</name>
<organism evidence="6 7">
    <name type="scientific">Salipiger mangrovisoli</name>
    <dbReference type="NCBI Taxonomy" id="2865933"/>
    <lineage>
        <taxon>Bacteria</taxon>
        <taxon>Pseudomonadati</taxon>
        <taxon>Pseudomonadota</taxon>
        <taxon>Alphaproteobacteria</taxon>
        <taxon>Rhodobacterales</taxon>
        <taxon>Roseobacteraceae</taxon>
        <taxon>Salipiger</taxon>
    </lineage>
</organism>
<dbReference type="PANTHER" id="PTHR23526:SF4">
    <property type="entry name" value="INTEGRAL MEMBRANE TRANSPORT PROTEIN"/>
    <property type="match status" value="1"/>
</dbReference>
<dbReference type="Pfam" id="PF07690">
    <property type="entry name" value="MFS_1"/>
    <property type="match status" value="1"/>
</dbReference>
<dbReference type="EMBL" id="JADFFK010000038">
    <property type="protein sequence ID" value="MBE9640583.1"/>
    <property type="molecule type" value="Genomic_DNA"/>
</dbReference>
<dbReference type="InterPro" id="IPR011701">
    <property type="entry name" value="MFS"/>
</dbReference>
<evidence type="ECO:0000313" key="7">
    <source>
        <dbReference type="Proteomes" id="UP000607796"/>
    </source>
</evidence>
<feature type="transmembrane region" description="Helical" evidence="4">
    <location>
        <begin position="84"/>
        <end position="106"/>
    </location>
</feature>
<dbReference type="PANTHER" id="PTHR23526">
    <property type="entry name" value="INTEGRAL MEMBRANE TRANSPORT PROTEIN-RELATED"/>
    <property type="match status" value="1"/>
</dbReference>
<evidence type="ECO:0000256" key="2">
    <source>
        <dbReference type="ARBA" id="ARBA00022989"/>
    </source>
</evidence>
<feature type="transmembrane region" description="Helical" evidence="4">
    <location>
        <begin position="61"/>
        <end position="78"/>
    </location>
</feature>
<evidence type="ECO:0000259" key="5">
    <source>
        <dbReference type="PROSITE" id="PS50850"/>
    </source>
</evidence>
<dbReference type="InterPro" id="IPR052528">
    <property type="entry name" value="Sugar_transport-like"/>
</dbReference>
<evidence type="ECO:0000256" key="4">
    <source>
        <dbReference type="SAM" id="Phobius"/>
    </source>
</evidence>
<dbReference type="InterPro" id="IPR020846">
    <property type="entry name" value="MFS_dom"/>
</dbReference>
<protein>
    <recommendedName>
        <fullName evidence="5">Major facilitator superfamily (MFS) profile domain-containing protein</fullName>
    </recommendedName>
</protein>
<dbReference type="Gene3D" id="1.20.1250.20">
    <property type="entry name" value="MFS general substrate transporter like domains"/>
    <property type="match status" value="1"/>
</dbReference>
<dbReference type="RefSeq" id="WP_194137851.1">
    <property type="nucleotide sequence ID" value="NZ_JADFFK010000038.1"/>
</dbReference>
<feature type="domain" description="Major facilitator superfamily (MFS) profile" evidence="5">
    <location>
        <begin position="1"/>
        <end position="144"/>
    </location>
</feature>
<keyword evidence="3 4" id="KW-0472">Membrane</keyword>
<evidence type="ECO:0000313" key="6">
    <source>
        <dbReference type="EMBL" id="MBE9640583.1"/>
    </source>
</evidence>
<gene>
    <name evidence="6" type="ORF">IQ782_27405</name>
</gene>
<dbReference type="Proteomes" id="UP000607796">
    <property type="component" value="Unassembled WGS sequence"/>
</dbReference>
<keyword evidence="1 4" id="KW-0812">Transmembrane</keyword>
<reference evidence="6 7" key="1">
    <citation type="journal article" date="2021" name="Int. J. Syst. Evol. Microbiol.">
        <title>Salipiger mangrovisoli sp. nov., isolated from mangrove soil and the proposal for the reclassification of Paraphaeobacter pallidus as Salipiger pallidus comb. nov.</title>
        <authorList>
            <person name="Du J."/>
            <person name="Liu Y."/>
            <person name="Pei T."/>
            <person name="Deng M.R."/>
            <person name="Zhu H."/>
        </authorList>
    </citation>
    <scope>NUCLEOTIDE SEQUENCE [LARGE SCALE GENOMIC DNA]</scope>
    <source>
        <strain evidence="6 7">6D45A</strain>
    </source>
</reference>
<keyword evidence="2 4" id="KW-1133">Transmembrane helix</keyword>
<dbReference type="SUPFAM" id="SSF103473">
    <property type="entry name" value="MFS general substrate transporter"/>
    <property type="match status" value="1"/>
</dbReference>
<evidence type="ECO:0000256" key="3">
    <source>
        <dbReference type="ARBA" id="ARBA00023136"/>
    </source>
</evidence>
<dbReference type="InterPro" id="IPR036259">
    <property type="entry name" value="MFS_trans_sf"/>
</dbReference>
<proteinExistence type="predicted"/>
<dbReference type="PROSITE" id="PS50850">
    <property type="entry name" value="MFS"/>
    <property type="match status" value="1"/>
</dbReference>
<evidence type="ECO:0000256" key="1">
    <source>
        <dbReference type="ARBA" id="ARBA00022692"/>
    </source>
</evidence>